<dbReference type="InterPro" id="IPR018060">
    <property type="entry name" value="HTH_AraC"/>
</dbReference>
<organism evidence="5 6">
    <name type="scientific">Mycetocola zhadangensis</name>
    <dbReference type="NCBI Taxonomy" id="1164595"/>
    <lineage>
        <taxon>Bacteria</taxon>
        <taxon>Bacillati</taxon>
        <taxon>Actinomycetota</taxon>
        <taxon>Actinomycetes</taxon>
        <taxon>Micrococcales</taxon>
        <taxon>Microbacteriaceae</taxon>
        <taxon>Mycetocola</taxon>
    </lineage>
</organism>
<dbReference type="EMBL" id="RCWJ01000004">
    <property type="protein sequence ID" value="RLQ81438.1"/>
    <property type="molecule type" value="Genomic_DNA"/>
</dbReference>
<protein>
    <submittedName>
        <fullName evidence="5">AraC family transcriptional regulator</fullName>
    </submittedName>
</protein>
<evidence type="ECO:0000313" key="6">
    <source>
        <dbReference type="Proteomes" id="UP000282460"/>
    </source>
</evidence>
<reference evidence="5 6" key="1">
    <citation type="submission" date="2018-10" db="EMBL/GenBank/DDBJ databases">
        <authorList>
            <person name="Li J."/>
        </authorList>
    </citation>
    <scope>NUCLEOTIDE SEQUENCE [LARGE SCALE GENOMIC DNA]</scope>
    <source>
        <strain evidence="5 6">ZD1-4</strain>
    </source>
</reference>
<accession>A0A3L7IT54</accession>
<proteinExistence type="predicted"/>
<dbReference type="OrthoDB" id="241790at2"/>
<dbReference type="RefSeq" id="WP_121660348.1">
    <property type="nucleotide sequence ID" value="NZ_BMEK01000003.1"/>
</dbReference>
<comment type="caution">
    <text evidence="5">The sequence shown here is derived from an EMBL/GenBank/DDBJ whole genome shotgun (WGS) entry which is preliminary data.</text>
</comment>
<evidence type="ECO:0000256" key="1">
    <source>
        <dbReference type="ARBA" id="ARBA00023015"/>
    </source>
</evidence>
<dbReference type="PANTHER" id="PTHR46796">
    <property type="entry name" value="HTH-TYPE TRANSCRIPTIONAL ACTIVATOR RHAS-RELATED"/>
    <property type="match status" value="1"/>
</dbReference>
<name>A0A3L7IT54_9MICO</name>
<keyword evidence="3" id="KW-0804">Transcription</keyword>
<gene>
    <name evidence="5" type="ORF">D9V28_13880</name>
</gene>
<dbReference type="Pfam" id="PF12833">
    <property type="entry name" value="HTH_18"/>
    <property type="match status" value="1"/>
</dbReference>
<keyword evidence="6" id="KW-1185">Reference proteome</keyword>
<dbReference type="PROSITE" id="PS01124">
    <property type="entry name" value="HTH_ARAC_FAMILY_2"/>
    <property type="match status" value="1"/>
</dbReference>
<dbReference type="GO" id="GO:0043565">
    <property type="term" value="F:sequence-specific DNA binding"/>
    <property type="evidence" value="ECO:0007669"/>
    <property type="project" value="InterPro"/>
</dbReference>
<dbReference type="AlphaFoldDB" id="A0A3L7IT54"/>
<evidence type="ECO:0000256" key="2">
    <source>
        <dbReference type="ARBA" id="ARBA00023125"/>
    </source>
</evidence>
<keyword evidence="2" id="KW-0238">DNA-binding</keyword>
<sequence>MDLTELVPVRTVQSAQATPVLRPFVRAFAQRTATGLFDAQPMPAFLETVIHFEFADRLNVRSPSGGYEQVRPLELVGPHTHGGTSLLFEGTVNSFAIFLQPVAAWSLFRLLPSAVAERHHDAADVLGKPVVSLWHILAENPDFTDRVRAAETFLLSYLESQHSDTTSTTAASLLSLEEGRIGVADLASRMHLSVRQLERGFLREIGVPPKRFARVARFQGALDARVECPDRSWLKIAIDSGYHDQMHLVHDFHSLAGFTPELTLEMLGDSRPSALAVSHHPVTS</sequence>
<evidence type="ECO:0000259" key="4">
    <source>
        <dbReference type="PROSITE" id="PS01124"/>
    </source>
</evidence>
<dbReference type="Gene3D" id="1.10.10.60">
    <property type="entry name" value="Homeodomain-like"/>
    <property type="match status" value="1"/>
</dbReference>
<keyword evidence="1" id="KW-0805">Transcription regulation</keyword>
<dbReference type="SMART" id="SM00342">
    <property type="entry name" value="HTH_ARAC"/>
    <property type="match status" value="1"/>
</dbReference>
<dbReference type="GO" id="GO:0003700">
    <property type="term" value="F:DNA-binding transcription factor activity"/>
    <property type="evidence" value="ECO:0007669"/>
    <property type="project" value="InterPro"/>
</dbReference>
<dbReference type="Proteomes" id="UP000282460">
    <property type="component" value="Unassembled WGS sequence"/>
</dbReference>
<dbReference type="InterPro" id="IPR050204">
    <property type="entry name" value="AraC_XylS_family_regulators"/>
</dbReference>
<evidence type="ECO:0000313" key="5">
    <source>
        <dbReference type="EMBL" id="RLQ81438.1"/>
    </source>
</evidence>
<feature type="domain" description="HTH araC/xylS-type" evidence="4">
    <location>
        <begin position="175"/>
        <end position="266"/>
    </location>
</feature>
<evidence type="ECO:0000256" key="3">
    <source>
        <dbReference type="ARBA" id="ARBA00023163"/>
    </source>
</evidence>